<evidence type="ECO:0000256" key="1">
    <source>
        <dbReference type="ARBA" id="ARBA00004123"/>
    </source>
</evidence>
<dbReference type="AlphaFoldDB" id="A0A9W7XHV8"/>
<dbReference type="GO" id="GO:0005886">
    <property type="term" value="C:plasma membrane"/>
    <property type="evidence" value="ECO:0007669"/>
    <property type="project" value="InterPro"/>
</dbReference>
<dbReference type="GO" id="GO:0045292">
    <property type="term" value="P:mRNA cis splicing, via spliceosome"/>
    <property type="evidence" value="ECO:0007669"/>
    <property type="project" value="TreeGrafter"/>
</dbReference>
<evidence type="ECO:0000313" key="7">
    <source>
        <dbReference type="Proteomes" id="UP001145021"/>
    </source>
</evidence>
<reference evidence="6" key="1">
    <citation type="submission" date="2022-07" db="EMBL/GenBank/DDBJ databases">
        <title>Phylogenomic reconstructions and comparative analyses of Kickxellomycotina fungi.</title>
        <authorList>
            <person name="Reynolds N.K."/>
            <person name="Stajich J.E."/>
            <person name="Barry K."/>
            <person name="Grigoriev I.V."/>
            <person name="Crous P."/>
            <person name="Smith M.E."/>
        </authorList>
    </citation>
    <scope>NUCLEOTIDE SEQUENCE</scope>
    <source>
        <strain evidence="6">NBRC 105413</strain>
    </source>
</reference>
<dbReference type="GO" id="GO:0005829">
    <property type="term" value="C:cytosol"/>
    <property type="evidence" value="ECO:0007669"/>
    <property type="project" value="InterPro"/>
</dbReference>
<evidence type="ECO:0000256" key="2">
    <source>
        <dbReference type="ARBA" id="ARBA00004496"/>
    </source>
</evidence>
<accession>A0A9W7XHV8</accession>
<name>A0A9W7XHV8_9FUNG</name>
<organism evidence="6 7">
    <name type="scientific">Coemansia asiatica</name>
    <dbReference type="NCBI Taxonomy" id="1052880"/>
    <lineage>
        <taxon>Eukaryota</taxon>
        <taxon>Fungi</taxon>
        <taxon>Fungi incertae sedis</taxon>
        <taxon>Zoopagomycota</taxon>
        <taxon>Kickxellomycotina</taxon>
        <taxon>Kickxellomycetes</taxon>
        <taxon>Kickxellales</taxon>
        <taxon>Kickxellaceae</taxon>
        <taxon>Coemansia</taxon>
    </lineage>
</organism>
<comment type="caution">
    <text evidence="6">The sequence shown here is derived from an EMBL/GenBank/DDBJ whole genome shotgun (WGS) entry which is preliminary data.</text>
</comment>
<dbReference type="GO" id="GO:0034715">
    <property type="term" value="C:pICln-Sm protein complex"/>
    <property type="evidence" value="ECO:0007669"/>
    <property type="project" value="InterPro"/>
</dbReference>
<evidence type="ECO:0000313" key="6">
    <source>
        <dbReference type="EMBL" id="KAJ1643576.1"/>
    </source>
</evidence>
<dbReference type="GO" id="GO:0006884">
    <property type="term" value="P:cell volume homeostasis"/>
    <property type="evidence" value="ECO:0007669"/>
    <property type="project" value="InterPro"/>
</dbReference>
<dbReference type="InterPro" id="IPR039924">
    <property type="entry name" value="ICln/Lot5/Saf5"/>
</dbReference>
<evidence type="ECO:0000256" key="4">
    <source>
        <dbReference type="ARBA" id="ARBA00022490"/>
    </source>
</evidence>
<dbReference type="PANTHER" id="PTHR21399:SF0">
    <property type="entry name" value="METHYLOSOME SUBUNIT PICLN"/>
    <property type="match status" value="1"/>
</dbReference>
<sequence length="222" mass="24699">MPAILLKKLPDITGPKFTAQNTTVRCDPPSTTVPTSKGTLYIDTHQLVFFSSQSNKGFAIDYPSIVIHAISREPAEETKDSHHIYCQLDCQFPGTQQNSDTEQDGTEDLFAELRFYPDDKDILDDVFAAMSECAALNPDDLVEVYSDDEDLDGHSDREVNRLDDPSIQSIGEFDPSNFITSVDQLEQLTPEGKAVLKHLESVIVLPEGQENGRFSDAEKTQD</sequence>
<evidence type="ECO:0000256" key="5">
    <source>
        <dbReference type="ARBA" id="ARBA00023242"/>
    </source>
</evidence>
<evidence type="ECO:0008006" key="8">
    <source>
        <dbReference type="Google" id="ProtNLM"/>
    </source>
</evidence>
<dbReference type="Gene3D" id="2.30.29.30">
    <property type="entry name" value="Pleckstrin-homology domain (PH domain)/Phosphotyrosine-binding domain (PTB)"/>
    <property type="match status" value="1"/>
</dbReference>
<comment type="subcellular location">
    <subcellularLocation>
        <location evidence="2">Cytoplasm</location>
    </subcellularLocation>
    <subcellularLocation>
        <location evidence="1">Nucleus</location>
    </subcellularLocation>
</comment>
<dbReference type="Pfam" id="PF03517">
    <property type="entry name" value="Voldacs"/>
    <property type="match status" value="1"/>
</dbReference>
<dbReference type="PRINTS" id="PR01348">
    <property type="entry name" value="ICLNCHANNEL"/>
</dbReference>
<keyword evidence="4" id="KW-0963">Cytoplasm</keyword>
<gene>
    <name evidence="6" type="ORF">LPJ64_004657</name>
</gene>
<comment type="similarity">
    <text evidence="3">Belongs to the pICln (TC 1.A.47) family.</text>
</comment>
<dbReference type="InterPro" id="IPR011993">
    <property type="entry name" value="PH-like_dom_sf"/>
</dbReference>
<evidence type="ECO:0000256" key="3">
    <source>
        <dbReference type="ARBA" id="ARBA00007054"/>
    </source>
</evidence>
<dbReference type="InterPro" id="IPR003521">
    <property type="entry name" value="ICln"/>
</dbReference>
<dbReference type="EMBL" id="JANBOH010000240">
    <property type="protein sequence ID" value="KAJ1643576.1"/>
    <property type="molecule type" value="Genomic_DNA"/>
</dbReference>
<protein>
    <recommendedName>
        <fullName evidence="8">Regulator of volume decrease after cellular swelling-domain-containing protein</fullName>
    </recommendedName>
</protein>
<dbReference type="GO" id="GO:0000387">
    <property type="term" value="P:spliceosomal snRNP assembly"/>
    <property type="evidence" value="ECO:0007669"/>
    <property type="project" value="InterPro"/>
</dbReference>
<dbReference type="GO" id="GO:0005681">
    <property type="term" value="C:spliceosomal complex"/>
    <property type="evidence" value="ECO:0007669"/>
    <property type="project" value="TreeGrafter"/>
</dbReference>
<proteinExistence type="inferred from homology"/>
<dbReference type="Proteomes" id="UP001145021">
    <property type="component" value="Unassembled WGS sequence"/>
</dbReference>
<dbReference type="PANTHER" id="PTHR21399">
    <property type="entry name" value="CHLORIDE CONDUCTANCE REGULATORY PROTEIN ICLN"/>
    <property type="match status" value="1"/>
</dbReference>
<keyword evidence="7" id="KW-1185">Reference proteome</keyword>
<dbReference type="GO" id="GO:0034709">
    <property type="term" value="C:methylosome"/>
    <property type="evidence" value="ECO:0007669"/>
    <property type="project" value="InterPro"/>
</dbReference>
<dbReference type="GO" id="GO:0006821">
    <property type="term" value="P:chloride transport"/>
    <property type="evidence" value="ECO:0007669"/>
    <property type="project" value="InterPro"/>
</dbReference>
<keyword evidence="5" id="KW-0539">Nucleus</keyword>